<keyword evidence="2" id="KW-1185">Reference proteome</keyword>
<evidence type="ECO:0000313" key="1">
    <source>
        <dbReference type="EMBL" id="KAI8425938.1"/>
    </source>
</evidence>
<organism evidence="1 2">
    <name type="scientific">Choristoneura fumiferana</name>
    <name type="common">Spruce budworm moth</name>
    <name type="synonym">Archips fumiferana</name>
    <dbReference type="NCBI Taxonomy" id="7141"/>
    <lineage>
        <taxon>Eukaryota</taxon>
        <taxon>Metazoa</taxon>
        <taxon>Ecdysozoa</taxon>
        <taxon>Arthropoda</taxon>
        <taxon>Hexapoda</taxon>
        <taxon>Insecta</taxon>
        <taxon>Pterygota</taxon>
        <taxon>Neoptera</taxon>
        <taxon>Endopterygota</taxon>
        <taxon>Lepidoptera</taxon>
        <taxon>Glossata</taxon>
        <taxon>Ditrysia</taxon>
        <taxon>Tortricoidea</taxon>
        <taxon>Tortricidae</taxon>
        <taxon>Tortricinae</taxon>
        <taxon>Choristoneura</taxon>
    </lineage>
</organism>
<evidence type="ECO:0000313" key="2">
    <source>
        <dbReference type="Proteomes" id="UP001064048"/>
    </source>
</evidence>
<reference evidence="1 2" key="1">
    <citation type="journal article" date="2022" name="Genome Biol. Evol.">
        <title>The Spruce Budworm Genome: Reconstructing the Evolutionary History of Antifreeze Proteins.</title>
        <authorList>
            <person name="Beliveau C."/>
            <person name="Gagne P."/>
            <person name="Picq S."/>
            <person name="Vernygora O."/>
            <person name="Keeling C.I."/>
            <person name="Pinkney K."/>
            <person name="Doucet D."/>
            <person name="Wen F."/>
            <person name="Johnston J.S."/>
            <person name="Maaroufi H."/>
            <person name="Boyle B."/>
            <person name="Laroche J."/>
            <person name="Dewar K."/>
            <person name="Juretic N."/>
            <person name="Blackburn G."/>
            <person name="Nisole A."/>
            <person name="Brunet B."/>
            <person name="Brandao M."/>
            <person name="Lumley L."/>
            <person name="Duan J."/>
            <person name="Quan G."/>
            <person name="Lucarotti C.J."/>
            <person name="Roe A.D."/>
            <person name="Sperling F.A.H."/>
            <person name="Levesque R.C."/>
            <person name="Cusson M."/>
        </authorList>
    </citation>
    <scope>NUCLEOTIDE SEQUENCE [LARGE SCALE GENOMIC DNA]</scope>
    <source>
        <strain evidence="1">Glfc:IPQL:Cfum</strain>
    </source>
</reference>
<proteinExistence type="predicted"/>
<name>A0ACC0JP97_CHOFU</name>
<sequence length="283" mass="32098">MRLASVHSADEERFIVTGIRQSSDYSAGSVYWLGARVEGSWDNFSWSDGTAAQYKSWLYNDTTEVEDSCLGVQWKSSPVPSQPSGLYWTLHKCSATGGYVCKRRLSSEIIVRNRTVEGSSGELSSPEHPNMYDNDLDYWVHVVGPPETRLVFVFQRIELEFQKDCLYDFVELRDALNLKSSRYCGSVGRRVFLNISFFDFGSGTFENGVPSNLTETLAEDSFLEIQVDLEDQPIKPFLEPDVLTNGFYVSTAEIMRLRFRTGSNVTGKGFQAYFKTVKKHKQS</sequence>
<gene>
    <name evidence="1" type="ORF">MSG28_004932</name>
</gene>
<dbReference type="EMBL" id="CM046108">
    <property type="protein sequence ID" value="KAI8425938.1"/>
    <property type="molecule type" value="Genomic_DNA"/>
</dbReference>
<accession>A0ACC0JP97</accession>
<comment type="caution">
    <text evidence="1">The sequence shown here is derived from an EMBL/GenBank/DDBJ whole genome shotgun (WGS) entry which is preliminary data.</text>
</comment>
<protein>
    <submittedName>
        <fullName evidence="1">Uncharacterized protein</fullName>
    </submittedName>
</protein>
<dbReference type="Proteomes" id="UP001064048">
    <property type="component" value="Chromosome 8"/>
</dbReference>